<organism evidence="1 2">
    <name type="scientific">Bacillus phage Wes44</name>
    <dbReference type="NCBI Taxonomy" id="2283012"/>
    <lineage>
        <taxon>Viruses</taxon>
        <taxon>Duplodnaviria</taxon>
        <taxon>Heunggongvirae</taxon>
        <taxon>Uroviricota</taxon>
        <taxon>Caudoviricetes</taxon>
        <taxon>Gutmannvirinae</taxon>
        <taxon>Carmenvirus</taxon>
        <taxon>Carmenvirus Wes44</taxon>
    </lineage>
</organism>
<proteinExistence type="predicted"/>
<dbReference type="Proteomes" id="UP000260494">
    <property type="component" value="Segment"/>
</dbReference>
<dbReference type="EMBL" id="MH598512">
    <property type="protein sequence ID" value="AXN58355.1"/>
    <property type="molecule type" value="Genomic_DNA"/>
</dbReference>
<accession>A0A346FK50</accession>
<evidence type="ECO:0000313" key="1">
    <source>
        <dbReference type="EMBL" id="AXN58355.1"/>
    </source>
</evidence>
<sequence length="125" mass="14694">MIWLMETLMLNTTKKVNIDVLDKDKDSNAIRLVPSTPAQALYIGENVEKQTQILVKGMNQREAMQTIEELVDQYKDLQRKPHLTYNNKYRIISANVYTEPAFVALVEDRFYTYTAILQFEMERMI</sequence>
<evidence type="ECO:0000313" key="2">
    <source>
        <dbReference type="Proteomes" id="UP000260494"/>
    </source>
</evidence>
<gene>
    <name evidence="1" type="ORF">Wes44_46</name>
</gene>
<keyword evidence="2" id="KW-1185">Reference proteome</keyword>
<name>A0A346FK50_9CAUD</name>
<reference evidence="2" key="1">
    <citation type="submission" date="2018-07" db="EMBL/GenBank/DDBJ databases">
        <authorList>
            <person name="Himelright M."/>
            <person name="Eisemann E."/>
            <person name="Alder H."/>
            <person name="Craig M."/>
            <person name="Clem A."/>
            <person name="Temple L."/>
        </authorList>
    </citation>
    <scope>NUCLEOTIDE SEQUENCE [LARGE SCALE GENOMIC DNA]</scope>
</reference>
<protein>
    <submittedName>
        <fullName evidence="1">Uncharacterized protein</fullName>
    </submittedName>
</protein>